<dbReference type="AlphaFoldDB" id="A0A428RQY2"/>
<proteinExistence type="predicted"/>
<protein>
    <submittedName>
        <fullName evidence="1">Uncharacterized protein</fullName>
    </submittedName>
</protein>
<feature type="non-terminal residue" evidence="1">
    <location>
        <position position="1"/>
    </location>
</feature>
<dbReference type="Proteomes" id="UP000287144">
    <property type="component" value="Unassembled WGS sequence"/>
</dbReference>
<reference evidence="1 2" key="1">
    <citation type="submission" date="2017-06" db="EMBL/GenBank/DDBJ databases">
        <title>Comparative genomic analysis of Ambrosia Fusariam Clade fungi.</title>
        <authorList>
            <person name="Stajich J.E."/>
            <person name="Carrillo J."/>
            <person name="Kijimoto T."/>
            <person name="Eskalen A."/>
            <person name="O'Donnell K."/>
            <person name="Kasson M."/>
        </authorList>
    </citation>
    <scope>NUCLEOTIDE SEQUENCE [LARGE SCALE GENOMIC DNA]</scope>
    <source>
        <strain evidence="1 2">NRRL62579</strain>
    </source>
</reference>
<evidence type="ECO:0000313" key="1">
    <source>
        <dbReference type="EMBL" id="RSL79908.1"/>
    </source>
</evidence>
<name>A0A428RQY2_9HYPO</name>
<sequence>SLFQSSTSSQGIKPHLFQIGQDLLEPPEMARARCWLIRQSCQKRTLYCCRLAVLCKLLGKVVEQALFISHEGGSLTIAEFHRGCGESGKVEKVVLLELSLELLESLLVVLIKLRVALESVAVSICGLVVWRSLLEMDSVLWHSLLEMDLVVHVACLLFLASEPERGERQRPLSILEGALLRLSRRHLLWL</sequence>
<organism evidence="1 2">
    <name type="scientific">Fusarium oligoseptatum</name>
    <dbReference type="NCBI Taxonomy" id="2604345"/>
    <lineage>
        <taxon>Eukaryota</taxon>
        <taxon>Fungi</taxon>
        <taxon>Dikarya</taxon>
        <taxon>Ascomycota</taxon>
        <taxon>Pezizomycotina</taxon>
        <taxon>Sordariomycetes</taxon>
        <taxon>Hypocreomycetidae</taxon>
        <taxon>Hypocreales</taxon>
        <taxon>Nectriaceae</taxon>
        <taxon>Fusarium</taxon>
        <taxon>Fusarium solani species complex</taxon>
    </lineage>
</organism>
<gene>
    <name evidence="1" type="ORF">CEP52_017461</name>
</gene>
<accession>A0A428RQY2</accession>
<comment type="caution">
    <text evidence="1">The sequence shown here is derived from an EMBL/GenBank/DDBJ whole genome shotgun (WGS) entry which is preliminary data.</text>
</comment>
<evidence type="ECO:0000313" key="2">
    <source>
        <dbReference type="Proteomes" id="UP000287144"/>
    </source>
</evidence>
<dbReference type="EMBL" id="NKCK01000569">
    <property type="protein sequence ID" value="RSL79908.1"/>
    <property type="molecule type" value="Genomic_DNA"/>
</dbReference>
<keyword evidence="2" id="KW-1185">Reference proteome</keyword>